<feature type="domain" description="HTH araC/xylS-type" evidence="4">
    <location>
        <begin position="210"/>
        <end position="308"/>
    </location>
</feature>
<proteinExistence type="predicted"/>
<dbReference type="Pfam" id="PF06719">
    <property type="entry name" value="AraC_N"/>
    <property type="match status" value="1"/>
</dbReference>
<dbReference type="Pfam" id="PF12833">
    <property type="entry name" value="HTH_18"/>
    <property type="match status" value="1"/>
</dbReference>
<dbReference type="InterPro" id="IPR009594">
    <property type="entry name" value="Tscrpt_reg_HTH_AraC_N"/>
</dbReference>
<name>A0ABP7F1I8_9ACTN</name>
<evidence type="ECO:0000313" key="6">
    <source>
        <dbReference type="Proteomes" id="UP001499884"/>
    </source>
</evidence>
<dbReference type="InterPro" id="IPR018062">
    <property type="entry name" value="HTH_AraC-typ_CS"/>
</dbReference>
<dbReference type="SUPFAM" id="SSF46689">
    <property type="entry name" value="Homeodomain-like"/>
    <property type="match status" value="2"/>
</dbReference>
<accession>A0ABP7F1I8</accession>
<evidence type="ECO:0000256" key="2">
    <source>
        <dbReference type="ARBA" id="ARBA00023125"/>
    </source>
</evidence>
<evidence type="ECO:0000256" key="1">
    <source>
        <dbReference type="ARBA" id="ARBA00023015"/>
    </source>
</evidence>
<gene>
    <name evidence="5" type="ORF">GCM10023082_29260</name>
</gene>
<dbReference type="PANTHER" id="PTHR43436:SF1">
    <property type="entry name" value="TRANSCRIPTIONAL REGULATORY PROTEIN"/>
    <property type="match status" value="1"/>
</dbReference>
<dbReference type="PROSITE" id="PS01124">
    <property type="entry name" value="HTH_ARAC_FAMILY_2"/>
    <property type="match status" value="1"/>
</dbReference>
<keyword evidence="1" id="KW-0805">Transcription regulation</keyword>
<dbReference type="PANTHER" id="PTHR43436">
    <property type="entry name" value="ARAC-FAMILY TRANSCRIPTIONAL REGULATOR"/>
    <property type="match status" value="1"/>
</dbReference>
<dbReference type="SMART" id="SM00342">
    <property type="entry name" value="HTH_ARAC"/>
    <property type="match status" value="1"/>
</dbReference>
<organism evidence="5 6">
    <name type="scientific">Streptomyces tremellae</name>
    <dbReference type="NCBI Taxonomy" id="1124239"/>
    <lineage>
        <taxon>Bacteria</taxon>
        <taxon>Bacillati</taxon>
        <taxon>Actinomycetota</taxon>
        <taxon>Actinomycetes</taxon>
        <taxon>Kitasatosporales</taxon>
        <taxon>Streptomycetaceae</taxon>
        <taxon>Streptomyces</taxon>
    </lineage>
</organism>
<dbReference type="InterPro" id="IPR009057">
    <property type="entry name" value="Homeodomain-like_sf"/>
</dbReference>
<reference evidence="6" key="1">
    <citation type="journal article" date="2019" name="Int. J. Syst. Evol. Microbiol.">
        <title>The Global Catalogue of Microorganisms (GCM) 10K type strain sequencing project: providing services to taxonomists for standard genome sequencing and annotation.</title>
        <authorList>
            <consortium name="The Broad Institute Genomics Platform"/>
            <consortium name="The Broad Institute Genome Sequencing Center for Infectious Disease"/>
            <person name="Wu L."/>
            <person name="Ma J."/>
        </authorList>
    </citation>
    <scope>NUCLEOTIDE SEQUENCE [LARGE SCALE GENOMIC DNA]</scope>
    <source>
        <strain evidence="6">JCM 30846</strain>
    </source>
</reference>
<protein>
    <submittedName>
        <fullName evidence="5">AraC family transcriptional regulator N-terminal domain-containing protein</fullName>
    </submittedName>
</protein>
<keyword evidence="3" id="KW-0804">Transcription</keyword>
<dbReference type="Proteomes" id="UP001499884">
    <property type="component" value="Unassembled WGS sequence"/>
</dbReference>
<dbReference type="Gene3D" id="1.10.10.60">
    <property type="entry name" value="Homeodomain-like"/>
    <property type="match status" value="2"/>
</dbReference>
<evidence type="ECO:0000259" key="4">
    <source>
        <dbReference type="PROSITE" id="PS01124"/>
    </source>
</evidence>
<evidence type="ECO:0000313" key="5">
    <source>
        <dbReference type="EMBL" id="GAA3729630.1"/>
    </source>
</evidence>
<keyword evidence="2" id="KW-0238">DNA-binding</keyword>
<dbReference type="PROSITE" id="PS00041">
    <property type="entry name" value="HTH_ARAC_FAMILY_1"/>
    <property type="match status" value="1"/>
</dbReference>
<sequence length="310" mass="34056">MPGMNPRHTVHAEGADLLESCRTSRVETELRERVIAAFDHPEEHTAISGVTLHVTRERVAPTLTLFHPTLYVVLQGAKRIILGGRQIDYSGGQLVLMGLDVPALVEITEADGKTPYLAVELAVDHEVLGELVALMPPRQPSRPQSVGVHPLPSSALTATLRLVKLMESPTDARVLAPSVKREILYRVLSSEGGDGLLQMVRAQEALTGIGRVTNWMHGHLSTPIAVEDLAARARMSVSTFYRAFKDATGTTPVQYHKMLRLHEARRLVALRSRSMVSISETVGYASPAQFSRDYKRAFGTAPAHEARYFS</sequence>
<dbReference type="InterPro" id="IPR018060">
    <property type="entry name" value="HTH_AraC"/>
</dbReference>
<dbReference type="EMBL" id="BAABEP010000016">
    <property type="protein sequence ID" value="GAA3729630.1"/>
    <property type="molecule type" value="Genomic_DNA"/>
</dbReference>
<evidence type="ECO:0000256" key="3">
    <source>
        <dbReference type="ARBA" id="ARBA00023163"/>
    </source>
</evidence>
<comment type="caution">
    <text evidence="5">The sequence shown here is derived from an EMBL/GenBank/DDBJ whole genome shotgun (WGS) entry which is preliminary data.</text>
</comment>
<keyword evidence="6" id="KW-1185">Reference proteome</keyword>